<dbReference type="AlphaFoldDB" id="A0A0N5AR80"/>
<dbReference type="Proteomes" id="UP000046393">
    <property type="component" value="Unplaced"/>
</dbReference>
<evidence type="ECO:0000313" key="3">
    <source>
        <dbReference type="Proteomes" id="UP000046393"/>
    </source>
</evidence>
<evidence type="ECO:0000313" key="4">
    <source>
        <dbReference type="WBParaSite" id="SMUV_0000721601-mRNA-1"/>
    </source>
</evidence>
<feature type="transmembrane region" description="Helical" evidence="2">
    <location>
        <begin position="439"/>
        <end position="461"/>
    </location>
</feature>
<dbReference type="WBParaSite" id="SMUV_0000721601-mRNA-1">
    <property type="protein sequence ID" value="SMUV_0000721601-mRNA-1"/>
    <property type="gene ID" value="SMUV_0000721601"/>
</dbReference>
<evidence type="ECO:0000256" key="1">
    <source>
        <dbReference type="SAM" id="MobiDB-lite"/>
    </source>
</evidence>
<proteinExistence type="predicted"/>
<feature type="transmembrane region" description="Helical" evidence="2">
    <location>
        <begin position="86"/>
        <end position="107"/>
    </location>
</feature>
<feature type="transmembrane region" description="Helical" evidence="2">
    <location>
        <begin position="144"/>
        <end position="165"/>
    </location>
</feature>
<keyword evidence="2" id="KW-1133">Transmembrane helix</keyword>
<organism evidence="3 4">
    <name type="scientific">Syphacia muris</name>
    <dbReference type="NCBI Taxonomy" id="451379"/>
    <lineage>
        <taxon>Eukaryota</taxon>
        <taxon>Metazoa</taxon>
        <taxon>Ecdysozoa</taxon>
        <taxon>Nematoda</taxon>
        <taxon>Chromadorea</taxon>
        <taxon>Rhabditida</taxon>
        <taxon>Spirurina</taxon>
        <taxon>Oxyuridomorpha</taxon>
        <taxon>Oxyuroidea</taxon>
        <taxon>Oxyuridae</taxon>
        <taxon>Syphacia</taxon>
    </lineage>
</organism>
<feature type="transmembrane region" description="Helical" evidence="2">
    <location>
        <begin position="473"/>
        <end position="492"/>
    </location>
</feature>
<evidence type="ECO:0000256" key="2">
    <source>
        <dbReference type="SAM" id="Phobius"/>
    </source>
</evidence>
<sequence>MSSNRPLMNVNEDSEILFKLGILTSKAKSKRHFEGEQRNADNGTLSGTITDDEDSELDVLYDKQNLLKREPEQADKKQRHFSVQKVVPSISFFILGLLNVLVLVTIPEVATNVAKAESSATTSVSLLSLVVINAKRLLKRCNPLFLLILSTVCSIPFTLVIVWCVKLYSVYFYVFVLSILLGFIHEGGFIIIAIDGMSVRTLLLLHVFISGGSLVASAVCLLFVRDSNQLLVPLQQSSTVPVTPHYISDNVKRSLLQKPAAYSVFFNGSEESNGKKSELSTLWDTAPLASNVENGFTLIRPNSSSKNFKSDDAKFLFSSAVRKRFSKNESAIKNTNHLWYLWKGQVSNLTELKIAYGFVAVLAFSIMVFFVLPLYFCIGNSHFVKENERKSFGRLTIAHSRHNWQWLACILFFILSGVEGIFCVTVALCASYLFNSDNLLQMAYFTIFLFWAGSIVARFTLSSSSRLASSMQLMQFLLLITSVISCFGALFSQNSSIVALNVEIFLIGKATVSLVAIAVAKGAIVVTVEAV</sequence>
<accession>A0A0N5AR80</accession>
<feature type="transmembrane region" description="Helical" evidence="2">
    <location>
        <begin position="354"/>
        <end position="383"/>
    </location>
</feature>
<name>A0A0N5AR80_9BILA</name>
<feature type="transmembrane region" description="Helical" evidence="2">
    <location>
        <begin position="404"/>
        <end position="433"/>
    </location>
</feature>
<feature type="transmembrane region" description="Helical" evidence="2">
    <location>
        <begin position="504"/>
        <end position="528"/>
    </location>
</feature>
<keyword evidence="2" id="KW-0472">Membrane</keyword>
<dbReference type="STRING" id="451379.A0A0N5AR80"/>
<protein>
    <submittedName>
        <fullName evidence="4">Uncharacterized protein</fullName>
    </submittedName>
</protein>
<feature type="region of interest" description="Disordered" evidence="1">
    <location>
        <begin position="29"/>
        <end position="51"/>
    </location>
</feature>
<reference evidence="4" key="1">
    <citation type="submission" date="2017-02" db="UniProtKB">
        <authorList>
            <consortium name="WormBaseParasite"/>
        </authorList>
    </citation>
    <scope>IDENTIFICATION</scope>
</reference>
<keyword evidence="3" id="KW-1185">Reference proteome</keyword>
<feature type="transmembrane region" description="Helical" evidence="2">
    <location>
        <begin position="201"/>
        <end position="224"/>
    </location>
</feature>
<feature type="transmembrane region" description="Helical" evidence="2">
    <location>
        <begin position="171"/>
        <end position="194"/>
    </location>
</feature>
<keyword evidence="2" id="KW-0812">Transmembrane</keyword>
<feature type="compositionally biased region" description="Polar residues" evidence="1">
    <location>
        <begin position="40"/>
        <end position="49"/>
    </location>
</feature>